<accession>A0A0B6ZU26</accession>
<organism evidence="1">
    <name type="scientific">Arion vulgaris</name>
    <dbReference type="NCBI Taxonomy" id="1028688"/>
    <lineage>
        <taxon>Eukaryota</taxon>
        <taxon>Metazoa</taxon>
        <taxon>Spiralia</taxon>
        <taxon>Lophotrochozoa</taxon>
        <taxon>Mollusca</taxon>
        <taxon>Gastropoda</taxon>
        <taxon>Heterobranchia</taxon>
        <taxon>Euthyneura</taxon>
        <taxon>Panpulmonata</taxon>
        <taxon>Eupulmonata</taxon>
        <taxon>Stylommatophora</taxon>
        <taxon>Helicina</taxon>
        <taxon>Arionoidea</taxon>
        <taxon>Arionidae</taxon>
        <taxon>Arion</taxon>
    </lineage>
</organism>
<gene>
    <name evidence="1" type="primary">ORF80941</name>
</gene>
<reference evidence="1" key="1">
    <citation type="submission" date="2014-12" db="EMBL/GenBank/DDBJ databases">
        <title>Insight into the proteome of Arion vulgaris.</title>
        <authorList>
            <person name="Aradska J."/>
            <person name="Bulat T."/>
            <person name="Smidak R."/>
            <person name="Sarate P."/>
            <person name="Gangsoo J."/>
            <person name="Sialana F."/>
            <person name="Bilban M."/>
            <person name="Lubec G."/>
        </authorList>
    </citation>
    <scope>NUCLEOTIDE SEQUENCE</scope>
    <source>
        <tissue evidence="1">Skin</tissue>
    </source>
</reference>
<name>A0A0B6ZU26_9EUPU</name>
<proteinExistence type="predicted"/>
<evidence type="ECO:0000313" key="1">
    <source>
        <dbReference type="EMBL" id="CEK72063.1"/>
    </source>
</evidence>
<protein>
    <submittedName>
        <fullName evidence="1">Uncharacterized protein</fullName>
    </submittedName>
</protein>
<dbReference type="EMBL" id="HACG01025198">
    <property type="protein sequence ID" value="CEK72063.1"/>
    <property type="molecule type" value="Transcribed_RNA"/>
</dbReference>
<dbReference type="AlphaFoldDB" id="A0A0B6ZU26"/>
<sequence length="67" mass="7713">TRDDPLRKQMLQLLENFMRNYPDTVSLRGSLNLRLGPLLLNIRDEKNKCGEIAAEILDDNGIIFDII</sequence>
<feature type="non-terminal residue" evidence="1">
    <location>
        <position position="1"/>
    </location>
</feature>